<comment type="similarity">
    <text evidence="2">Belongs to the eukaryotic RPC7 RNA polymerase subunit family.</text>
</comment>
<evidence type="ECO:0000256" key="1">
    <source>
        <dbReference type="ARBA" id="ARBA00004123"/>
    </source>
</evidence>
<reference evidence="4" key="3">
    <citation type="submission" date="2025-09" db="UniProtKB">
        <authorList>
            <consortium name="Ensembl"/>
        </authorList>
    </citation>
    <scope>IDENTIFICATION</scope>
</reference>
<accession>A0A7N4PBV1</accession>
<dbReference type="GO" id="GO:0006383">
    <property type="term" value="P:transcription by RNA polymerase III"/>
    <property type="evidence" value="ECO:0007669"/>
    <property type="project" value="InterPro"/>
</dbReference>
<evidence type="ECO:0000256" key="2">
    <source>
        <dbReference type="ARBA" id="ARBA00008352"/>
    </source>
</evidence>
<name>A0A7N4PBV1_SARHA</name>
<evidence type="ECO:0000313" key="4">
    <source>
        <dbReference type="Ensembl" id="ENSSHAP00000036133.1"/>
    </source>
</evidence>
<comment type="subcellular location">
    <subcellularLocation>
        <location evidence="1">Nucleus</location>
    </subcellularLocation>
</comment>
<keyword evidence="3" id="KW-0539">Nucleus</keyword>
<dbReference type="Pfam" id="PF11705">
    <property type="entry name" value="RNA_pol_3_Rpc31"/>
    <property type="match status" value="1"/>
</dbReference>
<protein>
    <recommendedName>
        <fullName evidence="6">RNA polymerase III subunit G</fullName>
    </recommendedName>
</protein>
<dbReference type="PANTHER" id="PTHR15367:SF3">
    <property type="entry name" value="DNA-DIRECTED RNA POLYMERASE III SUBUNIT RPC7"/>
    <property type="match status" value="1"/>
</dbReference>
<dbReference type="GO" id="GO:0005666">
    <property type="term" value="C:RNA polymerase III complex"/>
    <property type="evidence" value="ECO:0007669"/>
    <property type="project" value="TreeGrafter"/>
</dbReference>
<dbReference type="Proteomes" id="UP000007648">
    <property type="component" value="Unassembled WGS sequence"/>
</dbReference>
<evidence type="ECO:0000313" key="5">
    <source>
        <dbReference type="Proteomes" id="UP000007648"/>
    </source>
</evidence>
<evidence type="ECO:0008006" key="6">
    <source>
        <dbReference type="Google" id="ProtNLM"/>
    </source>
</evidence>
<dbReference type="InParanoid" id="A0A7N4PBV1"/>
<dbReference type="GO" id="GO:0008283">
    <property type="term" value="P:cell population proliferation"/>
    <property type="evidence" value="ECO:0007669"/>
    <property type="project" value="TreeGrafter"/>
</dbReference>
<evidence type="ECO:0000256" key="3">
    <source>
        <dbReference type="ARBA" id="ARBA00023242"/>
    </source>
</evidence>
<proteinExistence type="inferred from homology"/>
<reference evidence="4 5" key="1">
    <citation type="journal article" date="2011" name="Proc. Natl. Acad. Sci. U.S.A.">
        <title>Genetic diversity and population structure of the endangered marsupial Sarcophilus harrisii (Tasmanian devil).</title>
        <authorList>
            <person name="Miller W."/>
            <person name="Hayes V.M."/>
            <person name="Ratan A."/>
            <person name="Petersen D.C."/>
            <person name="Wittekindt N.E."/>
            <person name="Miller J."/>
            <person name="Walenz B."/>
            <person name="Knight J."/>
            <person name="Qi J."/>
            <person name="Zhao F."/>
            <person name="Wang Q."/>
            <person name="Bedoya-Reina O.C."/>
            <person name="Katiyar N."/>
            <person name="Tomsho L.P."/>
            <person name="Kasson L.M."/>
            <person name="Hardie R.A."/>
            <person name="Woodbridge P."/>
            <person name="Tindall E.A."/>
            <person name="Bertelsen M.F."/>
            <person name="Dixon D."/>
            <person name="Pyecroft S."/>
            <person name="Helgen K.M."/>
            <person name="Lesk A.M."/>
            <person name="Pringle T.H."/>
            <person name="Patterson N."/>
            <person name="Zhang Y."/>
            <person name="Kreiss A."/>
            <person name="Woods G.M."/>
            <person name="Jones M.E."/>
            <person name="Schuster S.C."/>
        </authorList>
    </citation>
    <scope>NUCLEOTIDE SEQUENCE [LARGE SCALE GENOMIC DNA]</scope>
</reference>
<dbReference type="PANTHER" id="PTHR15367">
    <property type="entry name" value="DNA-DIRECTED RNA POLYMERASE III"/>
    <property type="match status" value="1"/>
</dbReference>
<organism evidence="4 5">
    <name type="scientific">Sarcophilus harrisii</name>
    <name type="common">Tasmanian devil</name>
    <name type="synonym">Sarcophilus laniarius</name>
    <dbReference type="NCBI Taxonomy" id="9305"/>
    <lineage>
        <taxon>Eukaryota</taxon>
        <taxon>Metazoa</taxon>
        <taxon>Chordata</taxon>
        <taxon>Craniata</taxon>
        <taxon>Vertebrata</taxon>
        <taxon>Euteleostomi</taxon>
        <taxon>Mammalia</taxon>
        <taxon>Metatheria</taxon>
        <taxon>Dasyuromorphia</taxon>
        <taxon>Dasyuridae</taxon>
        <taxon>Sarcophilus</taxon>
    </lineage>
</organism>
<dbReference type="Ensembl" id="ENSSHAT00000032686.1">
    <property type="protein sequence ID" value="ENSSHAP00000036133.1"/>
    <property type="gene ID" value="ENSSHAG00000025581.1"/>
</dbReference>
<dbReference type="AlphaFoldDB" id="A0A7N4PBV1"/>
<dbReference type="GeneTree" id="ENSGT01150000287373"/>
<sequence length="129" mass="14484">MAGNKGRGHASFTFNIEAIGFARGEKLPDVVLKPPPLYPDTDYKPVPLKADEAEEYMLALKQEFRATMKNSPTIIEHRLNLPQLLFLSLCLHPPKSSFPIQHIRTCTESGQGPFFIQSCILIEYSPITI</sequence>
<dbReference type="InterPro" id="IPR024661">
    <property type="entry name" value="RNA_pol_III_Rpc31"/>
</dbReference>
<keyword evidence="5" id="KW-1185">Reference proteome</keyword>
<reference evidence="4" key="2">
    <citation type="submission" date="2025-08" db="UniProtKB">
        <authorList>
            <consortium name="Ensembl"/>
        </authorList>
    </citation>
    <scope>IDENTIFICATION</scope>
</reference>